<evidence type="ECO:0000259" key="4">
    <source>
        <dbReference type="Pfam" id="PF00440"/>
    </source>
</evidence>
<evidence type="ECO:0000256" key="2">
    <source>
        <dbReference type="ARBA" id="ARBA00023125"/>
    </source>
</evidence>
<dbReference type="EMBL" id="JBHSPC010000107">
    <property type="protein sequence ID" value="MFC5674285.1"/>
    <property type="molecule type" value="Genomic_DNA"/>
</dbReference>
<dbReference type="PANTHER" id="PTHR30055">
    <property type="entry name" value="HTH-TYPE TRANSCRIPTIONAL REGULATOR RUTR"/>
    <property type="match status" value="1"/>
</dbReference>
<protein>
    <submittedName>
        <fullName evidence="5">TetR/AcrR family transcriptional regulator</fullName>
    </submittedName>
</protein>
<dbReference type="Pfam" id="PF00440">
    <property type="entry name" value="TetR_N"/>
    <property type="match status" value="1"/>
</dbReference>
<feature type="domain" description="HTH tetR-type" evidence="4">
    <location>
        <begin position="13"/>
        <end position="60"/>
    </location>
</feature>
<dbReference type="InterPro" id="IPR050109">
    <property type="entry name" value="HTH-type_TetR-like_transc_reg"/>
</dbReference>
<evidence type="ECO:0000313" key="6">
    <source>
        <dbReference type="Proteomes" id="UP001596183"/>
    </source>
</evidence>
<proteinExistence type="predicted"/>
<organism evidence="5 6">
    <name type="scientific">Streptomyces incanus</name>
    <dbReference type="NCBI Taxonomy" id="887453"/>
    <lineage>
        <taxon>Bacteria</taxon>
        <taxon>Bacillati</taxon>
        <taxon>Actinomycetota</taxon>
        <taxon>Actinomycetes</taxon>
        <taxon>Kitasatosporales</taxon>
        <taxon>Streptomycetaceae</taxon>
        <taxon>Streptomyces</taxon>
    </lineage>
</organism>
<evidence type="ECO:0000313" key="5">
    <source>
        <dbReference type="EMBL" id="MFC5674285.1"/>
    </source>
</evidence>
<dbReference type="Proteomes" id="UP001596183">
    <property type="component" value="Unassembled WGS sequence"/>
</dbReference>
<accession>A0ABW0XXA5</accession>
<keyword evidence="6" id="KW-1185">Reference proteome</keyword>
<dbReference type="SUPFAM" id="SSF46689">
    <property type="entry name" value="Homeodomain-like"/>
    <property type="match status" value="1"/>
</dbReference>
<dbReference type="InterPro" id="IPR001647">
    <property type="entry name" value="HTH_TetR"/>
</dbReference>
<evidence type="ECO:0000256" key="3">
    <source>
        <dbReference type="ARBA" id="ARBA00023163"/>
    </source>
</evidence>
<reference evidence="6" key="1">
    <citation type="journal article" date="2019" name="Int. J. Syst. Evol. Microbiol.">
        <title>The Global Catalogue of Microorganisms (GCM) 10K type strain sequencing project: providing services to taxonomists for standard genome sequencing and annotation.</title>
        <authorList>
            <consortium name="The Broad Institute Genomics Platform"/>
            <consortium name="The Broad Institute Genome Sequencing Center for Infectious Disease"/>
            <person name="Wu L."/>
            <person name="Ma J."/>
        </authorList>
    </citation>
    <scope>NUCLEOTIDE SEQUENCE [LARGE SCALE GENOMIC DNA]</scope>
    <source>
        <strain evidence="6">JCM 13852</strain>
    </source>
</reference>
<dbReference type="RefSeq" id="WP_055628894.1">
    <property type="nucleotide sequence ID" value="NZ_JBHSPC010000107.1"/>
</dbReference>
<dbReference type="PANTHER" id="PTHR30055:SF234">
    <property type="entry name" value="HTH-TYPE TRANSCRIPTIONAL REGULATOR BETI"/>
    <property type="match status" value="1"/>
</dbReference>
<sequence>MTTSAGSDTKDKLMRAAERLFAVDGVHTAQLRDIVRLAGQSNPSAVHYHFGSREGLFEAVMRARQQRVDRVLTERLAARQADRARASDGEADPLAEAVTLLVETEATELAQERGWYGLLINAQSSRESGVRTGTPHPFLVGTPYWELFTGIADLLARRYRLDEPVRLERLDLALTVIGAALADRARQYLDGRTPLTGERFFLDDLAATTTALLRAPLLASPPTP</sequence>
<keyword evidence="1" id="KW-0805">Transcription regulation</keyword>
<gene>
    <name evidence="5" type="ORF">ACFP2V_30695</name>
</gene>
<evidence type="ECO:0000256" key="1">
    <source>
        <dbReference type="ARBA" id="ARBA00023015"/>
    </source>
</evidence>
<keyword evidence="3" id="KW-0804">Transcription</keyword>
<dbReference type="Gene3D" id="1.10.357.10">
    <property type="entry name" value="Tetracycline Repressor, domain 2"/>
    <property type="match status" value="1"/>
</dbReference>
<comment type="caution">
    <text evidence="5">The sequence shown here is derived from an EMBL/GenBank/DDBJ whole genome shotgun (WGS) entry which is preliminary data.</text>
</comment>
<name>A0ABW0XXA5_9ACTN</name>
<dbReference type="InterPro" id="IPR009057">
    <property type="entry name" value="Homeodomain-like_sf"/>
</dbReference>
<keyword evidence="2" id="KW-0238">DNA-binding</keyword>